<proteinExistence type="predicted"/>
<sequence>MDLSNGGNGSWVRLWWKRKLGLCFGRIGNRNLRRRPLSGTKGTPENATKGTVGAHRWTKRQRNSLVGRKKKRENVWKGQG</sequence>
<dbReference type="EMBL" id="CAMGYJ010000005">
    <property type="protein sequence ID" value="CAI0413279.1"/>
    <property type="molecule type" value="Genomic_DNA"/>
</dbReference>
<keyword evidence="3" id="KW-1185">Reference proteome</keyword>
<feature type="compositionally biased region" description="Polar residues" evidence="1">
    <location>
        <begin position="40"/>
        <end position="49"/>
    </location>
</feature>
<comment type="caution">
    <text evidence="2">The sequence shown here is derived from an EMBL/GenBank/DDBJ whole genome shotgun (WGS) entry which is preliminary data.</text>
</comment>
<dbReference type="Proteomes" id="UP001154282">
    <property type="component" value="Unassembled WGS sequence"/>
</dbReference>
<name>A0AAV0JXB3_9ROSI</name>
<gene>
    <name evidence="2" type="ORF">LITE_LOCUS15859</name>
</gene>
<organism evidence="2 3">
    <name type="scientific">Linum tenue</name>
    <dbReference type="NCBI Taxonomy" id="586396"/>
    <lineage>
        <taxon>Eukaryota</taxon>
        <taxon>Viridiplantae</taxon>
        <taxon>Streptophyta</taxon>
        <taxon>Embryophyta</taxon>
        <taxon>Tracheophyta</taxon>
        <taxon>Spermatophyta</taxon>
        <taxon>Magnoliopsida</taxon>
        <taxon>eudicotyledons</taxon>
        <taxon>Gunneridae</taxon>
        <taxon>Pentapetalae</taxon>
        <taxon>rosids</taxon>
        <taxon>fabids</taxon>
        <taxon>Malpighiales</taxon>
        <taxon>Linaceae</taxon>
        <taxon>Linum</taxon>
    </lineage>
</organism>
<accession>A0AAV0JXB3</accession>
<evidence type="ECO:0000313" key="3">
    <source>
        <dbReference type="Proteomes" id="UP001154282"/>
    </source>
</evidence>
<evidence type="ECO:0000256" key="1">
    <source>
        <dbReference type="SAM" id="MobiDB-lite"/>
    </source>
</evidence>
<evidence type="ECO:0000313" key="2">
    <source>
        <dbReference type="EMBL" id="CAI0413279.1"/>
    </source>
</evidence>
<reference evidence="2" key="1">
    <citation type="submission" date="2022-08" db="EMBL/GenBank/DDBJ databases">
        <authorList>
            <person name="Gutierrez-Valencia J."/>
        </authorList>
    </citation>
    <scope>NUCLEOTIDE SEQUENCE</scope>
</reference>
<protein>
    <submittedName>
        <fullName evidence="2">Uncharacterized protein</fullName>
    </submittedName>
</protein>
<feature type="region of interest" description="Disordered" evidence="1">
    <location>
        <begin position="33"/>
        <end position="54"/>
    </location>
</feature>
<dbReference type="AlphaFoldDB" id="A0AAV0JXB3"/>